<dbReference type="RefSeq" id="WP_011991949.1">
    <property type="nucleotide sequence ID" value="NC_009715.2"/>
</dbReference>
<protein>
    <submittedName>
        <fullName evidence="2">Excinuclease, ATPase subunit</fullName>
    </submittedName>
</protein>
<sequence>MRKILTLAVSAIFCSTLSARDDVLYFSLDFLNSPKAKEVLNPNVKLSFGSGGKGKILKQGLTANKKTNAFNKSDQEACEWAMLSALRTFQDRAIQEGGTKVINLTGYYKKQPFDSKTQFQCGAGALMAGVTLKGDIAK</sequence>
<reference evidence="2" key="1">
    <citation type="submission" date="2016-07" db="EMBL/GenBank/DDBJ databases">
        <title>Comparative genomics of the Campylobacter concisus group.</title>
        <authorList>
            <person name="Miller W.G."/>
            <person name="Yee E."/>
            <person name="Chapman M.H."/>
            <person name="Huynh S."/>
            <person name="Bono J.L."/>
            <person name="On S.L.W."/>
            <person name="StLeger J."/>
            <person name="Foster G."/>
            <person name="Parker C.T."/>
        </authorList>
    </citation>
    <scope>NUCLEOTIDE SEQUENCE</scope>
    <source>
        <strain evidence="2">525.92</strain>
    </source>
</reference>
<dbReference type="Proteomes" id="UP000006380">
    <property type="component" value="Chromosome"/>
</dbReference>
<proteinExistence type="predicted"/>
<gene>
    <name evidence="2" type="ORF">CCV52592_1161</name>
</gene>
<evidence type="ECO:0000256" key="1">
    <source>
        <dbReference type="SAM" id="SignalP"/>
    </source>
</evidence>
<dbReference type="KEGG" id="ccv:CCV52592_1161"/>
<keyword evidence="3" id="KW-1185">Reference proteome</keyword>
<dbReference type="HOGENOM" id="CLU_133131_0_0_7"/>
<dbReference type="OrthoDB" id="8161726at2"/>
<dbReference type="AlphaFoldDB" id="A7GX14"/>
<keyword evidence="1" id="KW-0732">Signal</keyword>
<dbReference type="STRING" id="360105.CCV52592_1161"/>
<evidence type="ECO:0000313" key="2">
    <source>
        <dbReference type="EMBL" id="EAU00974.1"/>
    </source>
</evidence>
<organism evidence="2 3">
    <name type="scientific">Campylobacter curvus (strain 525.92)</name>
    <dbReference type="NCBI Taxonomy" id="360105"/>
    <lineage>
        <taxon>Bacteria</taxon>
        <taxon>Pseudomonadati</taxon>
        <taxon>Campylobacterota</taxon>
        <taxon>Epsilonproteobacteria</taxon>
        <taxon>Campylobacterales</taxon>
        <taxon>Campylobacteraceae</taxon>
        <taxon>Campylobacter</taxon>
    </lineage>
</organism>
<feature type="chain" id="PRO_5002709038" evidence="1">
    <location>
        <begin position="20"/>
        <end position="138"/>
    </location>
</feature>
<dbReference type="EMBL" id="CP000767">
    <property type="protein sequence ID" value="EAU00974.1"/>
    <property type="molecule type" value="Genomic_DNA"/>
</dbReference>
<name>A7GX14_CAMC5</name>
<accession>A7GX14</accession>
<feature type="signal peptide" evidence="1">
    <location>
        <begin position="1"/>
        <end position="19"/>
    </location>
</feature>
<evidence type="ECO:0000313" key="3">
    <source>
        <dbReference type="Proteomes" id="UP000006380"/>
    </source>
</evidence>